<sequence length="148" mass="16244">MIVAAHFRGGSKTGELQEVDKEQKPQTELEDELARVQRKLAGVKMKRDLLIWPNFASRSGNVLAVAISSINVSELIGNAIDGLFIDDGSSSYPGTGYRITSFRHGMLMSTPNCSRSYTGEIVGYAISERMTKDLVMQALFQAEVRSPS</sequence>
<keyword evidence="2" id="KW-0614">Plasmid</keyword>
<organism evidence="2 3">
    <name type="scientific">Paraburkholderia largidicola</name>
    <dbReference type="NCBI Taxonomy" id="3014751"/>
    <lineage>
        <taxon>Bacteria</taxon>
        <taxon>Pseudomonadati</taxon>
        <taxon>Pseudomonadota</taxon>
        <taxon>Betaproteobacteria</taxon>
        <taxon>Burkholderiales</taxon>
        <taxon>Burkholderiaceae</taxon>
        <taxon>Paraburkholderia</taxon>
    </lineage>
</organism>
<geneLocation type="plasmid" evidence="2 3">
    <name>PPGU16_p2</name>
</geneLocation>
<feature type="compositionally biased region" description="Basic and acidic residues" evidence="1">
    <location>
        <begin position="18"/>
        <end position="30"/>
    </location>
</feature>
<accession>A0A7I8C2K5</accession>
<gene>
    <name evidence="2" type="ORF">PPGU16_81400</name>
</gene>
<dbReference type="AlphaFoldDB" id="A0A7I8C2K5"/>
<feature type="region of interest" description="Disordered" evidence="1">
    <location>
        <begin position="1"/>
        <end position="30"/>
    </location>
</feature>
<reference evidence="2 3" key="1">
    <citation type="journal article" date="2020" name="Genes (Basel)">
        <title>Genomic Comparison of Insect Gut Symbionts from Divergent Burkholderia Subclades.</title>
        <authorList>
            <person name="Takeshita K."/>
            <person name="Kikuchi Y."/>
        </authorList>
    </citation>
    <scope>NUCLEOTIDE SEQUENCE [LARGE SCALE GENOMIC DNA]</scope>
    <source>
        <strain evidence="2 3">PGU16</strain>
        <plasmid evidence="2 3">PPGU16_p2</plasmid>
    </source>
</reference>
<evidence type="ECO:0000256" key="1">
    <source>
        <dbReference type="SAM" id="MobiDB-lite"/>
    </source>
</evidence>
<dbReference type="EMBL" id="AP023177">
    <property type="protein sequence ID" value="BCF95073.1"/>
    <property type="molecule type" value="Genomic_DNA"/>
</dbReference>
<dbReference type="KEGG" id="plad:PPGU16_81400"/>
<proteinExistence type="predicted"/>
<protein>
    <submittedName>
        <fullName evidence="2">Uncharacterized protein</fullName>
    </submittedName>
</protein>
<evidence type="ECO:0000313" key="3">
    <source>
        <dbReference type="Proteomes" id="UP000510888"/>
    </source>
</evidence>
<dbReference type="Proteomes" id="UP000510888">
    <property type="component" value="Plasmid PPGU16_p2"/>
</dbReference>
<evidence type="ECO:0000313" key="2">
    <source>
        <dbReference type="EMBL" id="BCF95073.1"/>
    </source>
</evidence>
<keyword evidence="3" id="KW-1185">Reference proteome</keyword>
<name>A0A7I8C2K5_9BURK</name>